<reference evidence="2 3" key="1">
    <citation type="submission" date="2020-07" db="EMBL/GenBank/DDBJ databases">
        <title>Sequencing the genomes of 1000 actinobacteria strains.</title>
        <authorList>
            <person name="Klenk H.-P."/>
        </authorList>
    </citation>
    <scope>NUCLEOTIDE SEQUENCE [LARGE SCALE GENOMIC DNA]</scope>
    <source>
        <strain evidence="2 3">DSM 45278</strain>
    </source>
</reference>
<dbReference type="AlphaFoldDB" id="A0A7Y9XCP1"/>
<name>A0A7Y9XCP1_9ACTN</name>
<comment type="caution">
    <text evidence="2">The sequence shown here is derived from an EMBL/GenBank/DDBJ whole genome shotgun (WGS) entry which is preliminary data.</text>
</comment>
<evidence type="ECO:0000313" key="2">
    <source>
        <dbReference type="EMBL" id="NYH53288.1"/>
    </source>
</evidence>
<accession>A0A7Y9XCP1</accession>
<organism evidence="2 3">
    <name type="scientific">Nocardiopsis sinuspersici</name>
    <dbReference type="NCBI Taxonomy" id="501010"/>
    <lineage>
        <taxon>Bacteria</taxon>
        <taxon>Bacillati</taxon>
        <taxon>Actinomycetota</taxon>
        <taxon>Actinomycetes</taxon>
        <taxon>Streptosporangiales</taxon>
        <taxon>Nocardiopsidaceae</taxon>
        <taxon>Nocardiopsis</taxon>
    </lineage>
</organism>
<dbReference type="EMBL" id="JACCHL010000001">
    <property type="protein sequence ID" value="NYH53288.1"/>
    <property type="molecule type" value="Genomic_DNA"/>
</dbReference>
<protein>
    <submittedName>
        <fullName evidence="2">Uncharacterized protein</fullName>
    </submittedName>
</protein>
<gene>
    <name evidence="2" type="ORF">HNR06_002877</name>
</gene>
<feature type="region of interest" description="Disordered" evidence="1">
    <location>
        <begin position="1"/>
        <end position="58"/>
    </location>
</feature>
<sequence length="83" mass="8507">MNTGNAASRDPDSGNGDGLSTPRGGTFDTGSTSGDGDGSARIEYGSERPGAAREGAMGRELPRENLFLASGNHWPLGLSGRVR</sequence>
<dbReference type="Proteomes" id="UP000584931">
    <property type="component" value="Unassembled WGS sequence"/>
</dbReference>
<proteinExistence type="predicted"/>
<feature type="compositionally biased region" description="Low complexity" evidence="1">
    <location>
        <begin position="24"/>
        <end position="34"/>
    </location>
</feature>
<evidence type="ECO:0000256" key="1">
    <source>
        <dbReference type="SAM" id="MobiDB-lite"/>
    </source>
</evidence>
<evidence type="ECO:0000313" key="3">
    <source>
        <dbReference type="Proteomes" id="UP000584931"/>
    </source>
</evidence>